<dbReference type="GO" id="GO:0042158">
    <property type="term" value="P:lipoprotein biosynthetic process"/>
    <property type="evidence" value="ECO:0007669"/>
    <property type="project" value="UniProtKB-UniRule"/>
</dbReference>
<proteinExistence type="inferred from homology"/>
<evidence type="ECO:0000256" key="3">
    <source>
        <dbReference type="ARBA" id="ARBA00022679"/>
    </source>
</evidence>
<keyword evidence="4 7" id="KW-0812">Transmembrane</keyword>
<feature type="transmembrane region" description="Helical" evidence="7">
    <location>
        <begin position="18"/>
        <end position="37"/>
    </location>
</feature>
<feature type="transmembrane region" description="Helical" evidence="7">
    <location>
        <begin position="116"/>
        <end position="134"/>
    </location>
</feature>
<evidence type="ECO:0000313" key="8">
    <source>
        <dbReference type="EMBL" id="SHE95180.1"/>
    </source>
</evidence>
<comment type="pathway">
    <text evidence="7">Protein modification; lipoprotein biosynthesis (diacylglyceryl transfer).</text>
</comment>
<dbReference type="InterPro" id="IPR001640">
    <property type="entry name" value="Lgt"/>
</dbReference>
<keyword evidence="9" id="KW-1185">Reference proteome</keyword>
<evidence type="ECO:0000256" key="5">
    <source>
        <dbReference type="ARBA" id="ARBA00022989"/>
    </source>
</evidence>
<dbReference type="GO" id="GO:0005886">
    <property type="term" value="C:plasma membrane"/>
    <property type="evidence" value="ECO:0007669"/>
    <property type="project" value="UniProtKB-SubCell"/>
</dbReference>
<dbReference type="OrthoDB" id="871140at2"/>
<comment type="function">
    <text evidence="7">Catalyzes the transfer of the diacylglyceryl group from phosphatidylglycerol to the sulfhydryl group of the N-terminal cysteine of a prolipoprotein, the first step in the formation of mature lipoproteins.</text>
</comment>
<dbReference type="HAMAP" id="MF_01147">
    <property type="entry name" value="Lgt"/>
    <property type="match status" value="1"/>
</dbReference>
<evidence type="ECO:0000256" key="2">
    <source>
        <dbReference type="ARBA" id="ARBA00022475"/>
    </source>
</evidence>
<evidence type="ECO:0000256" key="1">
    <source>
        <dbReference type="ARBA" id="ARBA00007150"/>
    </source>
</evidence>
<feature type="binding site" evidence="7">
    <location>
        <position position="135"/>
    </location>
    <ligand>
        <name>a 1,2-diacyl-sn-glycero-3-phospho-(1'-sn-glycerol)</name>
        <dbReference type="ChEBI" id="CHEBI:64716"/>
    </ligand>
</feature>
<keyword evidence="6 7" id="KW-0472">Membrane</keyword>
<dbReference type="UniPathway" id="UPA00664"/>
<keyword evidence="5 7" id="KW-1133">Transmembrane helix</keyword>
<protein>
    <recommendedName>
        <fullName evidence="7">Phosphatidylglycerol--prolipoprotein diacylglyceryl transferase</fullName>
        <ecNumber evidence="7">2.5.1.145</ecNumber>
    </recommendedName>
</protein>
<evidence type="ECO:0000313" key="9">
    <source>
        <dbReference type="Proteomes" id="UP000184476"/>
    </source>
</evidence>
<sequence length="312" mass="35637">MFATVINPVAISFGWVSIHWYGIIMGSAALIGLWLATWEAKRRGIDSEIVLDLMIWCIPAAIIGARLYYVIFQWDYYFAHPADIIAVWKGGLAIHGGLIGAFLVGYLFVRVKKIPFLILADLIAPSILLGQMIGRWGNFINQEAHGGPVSRSFLQHLHLPNWIIEQMNIQGTYFHPTFLYESIWSLVGVALLLLLRYWNPLRGEVFFAYLFWYSLGRFFIEGIRTDSLAFYGPSWLEHLLNFIWSPMRLLFQPGLLEGGNIRIAQLVSFCLILLAIVCVVWRRVKGVTEKYRDMDAMPRLTVPTNAQQVGEQ</sequence>
<keyword evidence="8" id="KW-0449">Lipoprotein</keyword>
<dbReference type="Proteomes" id="UP000184476">
    <property type="component" value="Unassembled WGS sequence"/>
</dbReference>
<name>A0A1M4XP21_9BACL</name>
<feature type="transmembrane region" description="Helical" evidence="7">
    <location>
        <begin position="92"/>
        <end position="109"/>
    </location>
</feature>
<dbReference type="RefSeq" id="WP_073154719.1">
    <property type="nucleotide sequence ID" value="NZ_FQVL01000005.1"/>
</dbReference>
<dbReference type="AlphaFoldDB" id="A0A1M4XP21"/>
<comment type="similarity">
    <text evidence="1 7">Belongs to the Lgt family.</text>
</comment>
<evidence type="ECO:0000256" key="7">
    <source>
        <dbReference type="HAMAP-Rule" id="MF_01147"/>
    </source>
</evidence>
<evidence type="ECO:0000256" key="4">
    <source>
        <dbReference type="ARBA" id="ARBA00022692"/>
    </source>
</evidence>
<comment type="catalytic activity">
    <reaction evidence="7">
        <text>L-cysteinyl-[prolipoprotein] + a 1,2-diacyl-sn-glycero-3-phospho-(1'-sn-glycerol) = an S-1,2-diacyl-sn-glyceryl-L-cysteinyl-[prolipoprotein] + sn-glycerol 1-phosphate + H(+)</text>
        <dbReference type="Rhea" id="RHEA:56712"/>
        <dbReference type="Rhea" id="RHEA-COMP:14679"/>
        <dbReference type="Rhea" id="RHEA-COMP:14680"/>
        <dbReference type="ChEBI" id="CHEBI:15378"/>
        <dbReference type="ChEBI" id="CHEBI:29950"/>
        <dbReference type="ChEBI" id="CHEBI:57685"/>
        <dbReference type="ChEBI" id="CHEBI:64716"/>
        <dbReference type="ChEBI" id="CHEBI:140658"/>
        <dbReference type="EC" id="2.5.1.145"/>
    </reaction>
</comment>
<keyword evidence="3 7" id="KW-0808">Transferase</keyword>
<gene>
    <name evidence="7" type="primary">lgt</name>
    <name evidence="8" type="ORF">SAMN05444392_10599</name>
</gene>
<evidence type="ECO:0000256" key="6">
    <source>
        <dbReference type="ARBA" id="ARBA00023136"/>
    </source>
</evidence>
<dbReference type="NCBIfam" id="TIGR00544">
    <property type="entry name" value="lgt"/>
    <property type="match status" value="1"/>
</dbReference>
<dbReference type="PROSITE" id="PS01311">
    <property type="entry name" value="LGT"/>
    <property type="match status" value="1"/>
</dbReference>
<feature type="transmembrane region" description="Helical" evidence="7">
    <location>
        <begin position="263"/>
        <end position="284"/>
    </location>
</feature>
<dbReference type="GO" id="GO:0008961">
    <property type="term" value="F:phosphatidylglycerol-prolipoprotein diacylglyceryl transferase activity"/>
    <property type="evidence" value="ECO:0007669"/>
    <property type="project" value="UniProtKB-UniRule"/>
</dbReference>
<dbReference type="Pfam" id="PF01790">
    <property type="entry name" value="LGT"/>
    <property type="match status" value="1"/>
</dbReference>
<keyword evidence="2 7" id="KW-1003">Cell membrane</keyword>
<feature type="transmembrane region" description="Helical" evidence="7">
    <location>
        <begin position="205"/>
        <end position="223"/>
    </location>
</feature>
<feature type="transmembrane region" description="Helical" evidence="7">
    <location>
        <begin position="49"/>
        <end position="72"/>
    </location>
</feature>
<dbReference type="PANTHER" id="PTHR30589:SF0">
    <property type="entry name" value="PHOSPHATIDYLGLYCEROL--PROLIPOPROTEIN DIACYLGLYCERYL TRANSFERASE"/>
    <property type="match status" value="1"/>
</dbReference>
<dbReference type="EMBL" id="FQVL01000005">
    <property type="protein sequence ID" value="SHE95180.1"/>
    <property type="molecule type" value="Genomic_DNA"/>
</dbReference>
<comment type="subcellular location">
    <subcellularLocation>
        <location evidence="7">Cell membrane</location>
        <topology evidence="7">Multi-pass membrane protein</topology>
    </subcellularLocation>
</comment>
<feature type="transmembrane region" description="Helical" evidence="7">
    <location>
        <begin position="178"/>
        <end position="198"/>
    </location>
</feature>
<organism evidence="8 9">
    <name type="scientific">Seinonella peptonophila</name>
    <dbReference type="NCBI Taxonomy" id="112248"/>
    <lineage>
        <taxon>Bacteria</taxon>
        <taxon>Bacillati</taxon>
        <taxon>Bacillota</taxon>
        <taxon>Bacilli</taxon>
        <taxon>Bacillales</taxon>
        <taxon>Thermoactinomycetaceae</taxon>
        <taxon>Seinonella</taxon>
    </lineage>
</organism>
<reference evidence="8 9" key="1">
    <citation type="submission" date="2016-11" db="EMBL/GenBank/DDBJ databases">
        <authorList>
            <person name="Jaros S."/>
            <person name="Januszkiewicz K."/>
            <person name="Wedrychowicz H."/>
        </authorList>
    </citation>
    <scope>NUCLEOTIDE SEQUENCE [LARGE SCALE GENOMIC DNA]</scope>
    <source>
        <strain evidence="8 9">DSM 44666</strain>
    </source>
</reference>
<dbReference type="PANTHER" id="PTHR30589">
    <property type="entry name" value="PROLIPOPROTEIN DIACYLGLYCERYL TRANSFERASE"/>
    <property type="match status" value="1"/>
</dbReference>
<dbReference type="STRING" id="112248.SAMN05444392_10599"/>
<accession>A0A1M4XP21</accession>
<dbReference type="EC" id="2.5.1.145" evidence="7"/>